<dbReference type="GeneID" id="107713468"/>
<evidence type="ECO:0000256" key="1">
    <source>
        <dbReference type="SAM" id="MobiDB-lite"/>
    </source>
</evidence>
<evidence type="ECO:0008006" key="5">
    <source>
        <dbReference type="Google" id="ProtNLM"/>
    </source>
</evidence>
<evidence type="ECO:0000256" key="2">
    <source>
        <dbReference type="SAM" id="Phobius"/>
    </source>
</evidence>
<evidence type="ECO:0000313" key="4">
    <source>
        <dbReference type="Proteomes" id="UP000472270"/>
    </source>
</evidence>
<keyword evidence="2" id="KW-1133">Transmembrane helix</keyword>
<feature type="transmembrane region" description="Helical" evidence="2">
    <location>
        <begin position="250"/>
        <end position="266"/>
    </location>
</feature>
<feature type="transmembrane region" description="Helical" evidence="2">
    <location>
        <begin position="115"/>
        <end position="138"/>
    </location>
</feature>
<evidence type="ECO:0000313" key="3">
    <source>
        <dbReference type="Ensembl" id="ENSSRHP00000102623.1"/>
    </source>
</evidence>
<dbReference type="Ensembl" id="ENSSRHT00000105382.1">
    <property type="protein sequence ID" value="ENSSRHP00000102623.1"/>
    <property type="gene ID" value="ENSSRHG00000050220.1"/>
</dbReference>
<feature type="transmembrane region" description="Helical" evidence="2">
    <location>
        <begin position="78"/>
        <end position="95"/>
    </location>
</feature>
<feature type="transmembrane region" description="Helical" evidence="2">
    <location>
        <begin position="272"/>
        <end position="293"/>
    </location>
</feature>
<feature type="transmembrane region" description="Helical" evidence="2">
    <location>
        <begin position="370"/>
        <end position="387"/>
    </location>
</feature>
<organism evidence="3 4">
    <name type="scientific">Sinocyclocheilus rhinocerous</name>
    <dbReference type="NCBI Taxonomy" id="307959"/>
    <lineage>
        <taxon>Eukaryota</taxon>
        <taxon>Metazoa</taxon>
        <taxon>Chordata</taxon>
        <taxon>Craniata</taxon>
        <taxon>Vertebrata</taxon>
        <taxon>Euteleostomi</taxon>
        <taxon>Actinopterygii</taxon>
        <taxon>Neopterygii</taxon>
        <taxon>Teleostei</taxon>
        <taxon>Ostariophysi</taxon>
        <taxon>Cypriniformes</taxon>
        <taxon>Cyprinidae</taxon>
        <taxon>Cyprininae</taxon>
        <taxon>Sinocyclocheilus</taxon>
    </lineage>
</organism>
<dbReference type="OrthoDB" id="2016540at2759"/>
<accession>A0A673NHU4</accession>
<name>A0A673NHU4_9TELE</name>
<protein>
    <recommendedName>
        <fullName evidence="5">Vacuole membrane protein 1</fullName>
    </recommendedName>
</protein>
<dbReference type="Proteomes" id="UP000472270">
    <property type="component" value="Unassembled WGS sequence"/>
</dbReference>
<dbReference type="KEGG" id="srx:107713468"/>
<sequence>MAANGAECEQPQKRLGPKDKQNGSSTDSSLRERKQLDKEERLSLVLWKRPVTTLQYFCIETLITLKEWTWKLWQRRGVVFLTVVLFSLFSMAYSIEGAHQEYVQYLEKKFLWCAYWVGLGILSSVGLGTGLHTFLLYLGPHIASVTLAAYECGSVNFPEPPYPAQIVCPEEVLQESISLWTIMSKVRLEACMWGAGTAIGELPPYFMARAARLSGADPDDEDYEEFEEMLEQAQSAQDFATRAKLAVQNMVQKVGFFGILACASIPNPLFDLAGITCGHFLIPFWTFFGATLIGKAIIKMHIQKLFVIITFSKHIVEQMVSLIGIIPGIGASLQKPFREYLEAQRTKLHNPAGDGAAAGESWLSWVFEKVVLVMVCYFILSIINSMAQSYAKRLQQKKCSEEKTK</sequence>
<feature type="compositionally biased region" description="Basic and acidic residues" evidence="1">
    <location>
        <begin position="10"/>
        <end position="21"/>
    </location>
</feature>
<reference evidence="3" key="1">
    <citation type="submission" date="2025-08" db="UniProtKB">
        <authorList>
            <consortium name="Ensembl"/>
        </authorList>
    </citation>
    <scope>IDENTIFICATION</scope>
</reference>
<feature type="region of interest" description="Disordered" evidence="1">
    <location>
        <begin position="1"/>
        <end position="34"/>
    </location>
</feature>
<keyword evidence="4" id="KW-1185">Reference proteome</keyword>
<proteinExistence type="predicted"/>
<gene>
    <name evidence="3" type="primary">vmp1</name>
</gene>
<reference evidence="3" key="2">
    <citation type="submission" date="2025-09" db="UniProtKB">
        <authorList>
            <consortium name="Ensembl"/>
        </authorList>
    </citation>
    <scope>IDENTIFICATION</scope>
</reference>
<keyword evidence="2" id="KW-0812">Transmembrane</keyword>
<keyword evidence="2" id="KW-0472">Membrane</keyword>
<feature type="transmembrane region" description="Helical" evidence="2">
    <location>
        <begin position="305"/>
        <end position="329"/>
    </location>
</feature>
<dbReference type="AlphaFoldDB" id="A0A673NHU4"/>